<dbReference type="Pfam" id="PF13589">
    <property type="entry name" value="HATPase_c_3"/>
    <property type="match status" value="1"/>
</dbReference>
<dbReference type="GO" id="GO:0016301">
    <property type="term" value="F:kinase activity"/>
    <property type="evidence" value="ECO:0007669"/>
    <property type="project" value="UniProtKB-KW"/>
</dbReference>
<dbReference type="Proteomes" id="UP000184498">
    <property type="component" value="Unassembled WGS sequence"/>
</dbReference>
<keyword evidence="2" id="KW-1185">Reference proteome</keyword>
<keyword evidence="1" id="KW-0418">Kinase</keyword>
<evidence type="ECO:0000313" key="1">
    <source>
        <dbReference type="EMBL" id="SHJ92787.1"/>
    </source>
</evidence>
<dbReference type="AlphaFoldDB" id="A0A1M6NAW7"/>
<protein>
    <submittedName>
        <fullName evidence="1">Histidine kinase-, DNA gyrase B-, and HSP90-like ATPase</fullName>
    </submittedName>
</protein>
<accession>A0A1M6NAW7</accession>
<sequence length="113" mass="12667">MNRKLTTNSRLVNELFANYISTFTAFCELLNNSIQAKSKNIWIDIDYTLETEIHPLLIKKISVKDDGNGVHMSDIEKKLLDIGTANKDGGKGIGRFASFQIGQEIEIETIGYS</sequence>
<evidence type="ECO:0000313" key="2">
    <source>
        <dbReference type="Proteomes" id="UP000184498"/>
    </source>
</evidence>
<dbReference type="InterPro" id="IPR036890">
    <property type="entry name" value="HATPase_C_sf"/>
</dbReference>
<proteinExistence type="predicted"/>
<gene>
    <name evidence="1" type="ORF">SAMN05444371_0303</name>
</gene>
<keyword evidence="1" id="KW-0808">Transferase</keyword>
<dbReference type="Gene3D" id="3.30.565.10">
    <property type="entry name" value="Histidine kinase-like ATPase, C-terminal domain"/>
    <property type="match status" value="1"/>
</dbReference>
<dbReference type="STRING" id="216903.SAMN05444371_0303"/>
<dbReference type="OrthoDB" id="8765545at2"/>
<name>A0A1M6NAW7_9FLAO</name>
<organism evidence="1 2">
    <name type="scientific">Epilithonimonas mollis</name>
    <dbReference type="NCBI Taxonomy" id="216903"/>
    <lineage>
        <taxon>Bacteria</taxon>
        <taxon>Pseudomonadati</taxon>
        <taxon>Bacteroidota</taxon>
        <taxon>Flavobacteriia</taxon>
        <taxon>Flavobacteriales</taxon>
        <taxon>Weeksellaceae</taxon>
        <taxon>Chryseobacterium group</taxon>
        <taxon>Epilithonimonas</taxon>
    </lineage>
</organism>
<dbReference type="RefSeq" id="WP_072996098.1">
    <property type="nucleotide sequence ID" value="NZ_FRAM01000001.1"/>
</dbReference>
<dbReference type="EMBL" id="FRAM01000001">
    <property type="protein sequence ID" value="SHJ92787.1"/>
    <property type="molecule type" value="Genomic_DNA"/>
</dbReference>
<reference evidence="2" key="1">
    <citation type="submission" date="2016-11" db="EMBL/GenBank/DDBJ databases">
        <authorList>
            <person name="Varghese N."/>
            <person name="Submissions S."/>
        </authorList>
    </citation>
    <scope>NUCLEOTIDE SEQUENCE [LARGE SCALE GENOMIC DNA]</scope>
    <source>
        <strain evidence="2">DSM 18016</strain>
    </source>
</reference>
<dbReference type="SUPFAM" id="SSF55874">
    <property type="entry name" value="ATPase domain of HSP90 chaperone/DNA topoisomerase II/histidine kinase"/>
    <property type="match status" value="1"/>
</dbReference>